<dbReference type="EMBL" id="PZJJ01000024">
    <property type="protein sequence ID" value="PTL38114.1"/>
    <property type="molecule type" value="Genomic_DNA"/>
</dbReference>
<evidence type="ECO:0000313" key="3">
    <source>
        <dbReference type="Proteomes" id="UP000240509"/>
    </source>
</evidence>
<keyword evidence="3" id="KW-1185">Reference proteome</keyword>
<evidence type="ECO:0000313" key="2">
    <source>
        <dbReference type="EMBL" id="PTL38114.1"/>
    </source>
</evidence>
<feature type="compositionally biased region" description="Acidic residues" evidence="1">
    <location>
        <begin position="10"/>
        <end position="28"/>
    </location>
</feature>
<dbReference type="RefSeq" id="WP_107585671.1">
    <property type="nucleotide sequence ID" value="NZ_PZJJ01000024.1"/>
</dbReference>
<proteinExistence type="predicted"/>
<comment type="caution">
    <text evidence="2">The sequence shown here is derived from an EMBL/GenBank/DDBJ whole genome shotgun (WGS) entry which is preliminary data.</text>
</comment>
<gene>
    <name evidence="2" type="ORF">C6Y45_13040</name>
</gene>
<organism evidence="2 3">
    <name type="scientific">Alkalicoccus saliphilus</name>
    <dbReference type="NCBI Taxonomy" id="200989"/>
    <lineage>
        <taxon>Bacteria</taxon>
        <taxon>Bacillati</taxon>
        <taxon>Bacillota</taxon>
        <taxon>Bacilli</taxon>
        <taxon>Bacillales</taxon>
        <taxon>Bacillaceae</taxon>
        <taxon>Alkalicoccus</taxon>
    </lineage>
</organism>
<evidence type="ECO:0000256" key="1">
    <source>
        <dbReference type="SAM" id="MobiDB-lite"/>
    </source>
</evidence>
<accession>A0A2T4U3Z0</accession>
<dbReference type="AlphaFoldDB" id="A0A2T4U3Z0"/>
<sequence length="99" mass="11530">MTNQKKIDLDAIDSAETELDTNESDEQENLSPARRSVYEKFTKKKPGPKKKLKNAEARTFFFESQDLEMLVIESEKQNISQSEYMRRALKSKIDADRNL</sequence>
<protein>
    <submittedName>
        <fullName evidence="2">Uncharacterized protein</fullName>
    </submittedName>
</protein>
<reference evidence="2 3" key="1">
    <citation type="submission" date="2018-03" db="EMBL/GenBank/DDBJ databases">
        <title>Alkalicoccus saliphilus sp. nov., isolated from a mineral pool.</title>
        <authorList>
            <person name="Zhao B."/>
        </authorList>
    </citation>
    <scope>NUCLEOTIDE SEQUENCE [LARGE SCALE GENOMIC DNA]</scope>
    <source>
        <strain evidence="2 3">6AG</strain>
    </source>
</reference>
<feature type="compositionally biased region" description="Basic residues" evidence="1">
    <location>
        <begin position="42"/>
        <end position="52"/>
    </location>
</feature>
<feature type="region of interest" description="Disordered" evidence="1">
    <location>
        <begin position="1"/>
        <end position="52"/>
    </location>
</feature>
<name>A0A2T4U3Z0_9BACI</name>
<dbReference type="Proteomes" id="UP000240509">
    <property type="component" value="Unassembled WGS sequence"/>
</dbReference>